<sequence length="149" mass="16326">MDVRASFVVLVCLIGLSCVEMLHYKTCPSPCGKVDTVDVTPCNSDPCKLQKGQTYSVNVTFTSDVDSQASKAVVHGIIAGVHVPFPIPNDDGCKSGIQCPINKQKTYQYVATLPVKSEYPSIRVVVQWELRDDNGKDLFCIEFPVEIVS</sequence>
<dbReference type="GO" id="GO:0007399">
    <property type="term" value="P:nervous system development"/>
    <property type="evidence" value="ECO:0007669"/>
    <property type="project" value="UniProtKB-ARBA"/>
</dbReference>
<dbReference type="PROSITE" id="PS51257">
    <property type="entry name" value="PROKAR_LIPOPROTEIN"/>
    <property type="match status" value="1"/>
</dbReference>
<dbReference type="SUPFAM" id="SSF81296">
    <property type="entry name" value="E set domains"/>
    <property type="match status" value="1"/>
</dbReference>
<dbReference type="InterPro" id="IPR039670">
    <property type="entry name" value="NPC2-like"/>
</dbReference>
<dbReference type="SMART" id="SM00737">
    <property type="entry name" value="ML"/>
    <property type="match status" value="1"/>
</dbReference>
<keyword evidence="6" id="KW-1015">Disulfide bond</keyword>
<comment type="similarity">
    <text evidence="2">Belongs to the NPC2 family.</text>
</comment>
<gene>
    <name evidence="10" type="primary">NPC2</name>
</gene>
<dbReference type="Ensembl" id="ENSATET00000046688.2">
    <property type="protein sequence ID" value="ENSATEP00000047517.2"/>
    <property type="gene ID" value="ENSATEG00000025317.2"/>
</dbReference>
<evidence type="ECO:0000256" key="6">
    <source>
        <dbReference type="ARBA" id="ARBA00023157"/>
    </source>
</evidence>
<dbReference type="GO" id="GO:0015485">
    <property type="term" value="F:cholesterol binding"/>
    <property type="evidence" value="ECO:0007669"/>
    <property type="project" value="TreeGrafter"/>
</dbReference>
<keyword evidence="4" id="KW-0964">Secreted</keyword>
<name>A0A7N6ADZ9_ANATE</name>
<organism evidence="10 11">
    <name type="scientific">Anabas testudineus</name>
    <name type="common">Climbing perch</name>
    <name type="synonym">Anthias testudineus</name>
    <dbReference type="NCBI Taxonomy" id="64144"/>
    <lineage>
        <taxon>Eukaryota</taxon>
        <taxon>Metazoa</taxon>
        <taxon>Chordata</taxon>
        <taxon>Craniata</taxon>
        <taxon>Vertebrata</taxon>
        <taxon>Euteleostomi</taxon>
        <taxon>Actinopterygii</taxon>
        <taxon>Neopterygii</taxon>
        <taxon>Teleostei</taxon>
        <taxon>Neoteleostei</taxon>
        <taxon>Acanthomorphata</taxon>
        <taxon>Anabantaria</taxon>
        <taxon>Anabantiformes</taxon>
        <taxon>Anabantoidei</taxon>
        <taxon>Anabantidae</taxon>
        <taxon>Anabas</taxon>
    </lineage>
</organism>
<dbReference type="InterPro" id="IPR014756">
    <property type="entry name" value="Ig_E-set"/>
</dbReference>
<dbReference type="Proteomes" id="UP000265040">
    <property type="component" value="Chromosome 12"/>
</dbReference>
<dbReference type="GO" id="GO:0005576">
    <property type="term" value="C:extracellular region"/>
    <property type="evidence" value="ECO:0007669"/>
    <property type="project" value="UniProtKB-SubCell"/>
</dbReference>
<evidence type="ECO:0000256" key="4">
    <source>
        <dbReference type="ARBA" id="ARBA00022525"/>
    </source>
</evidence>
<dbReference type="PANTHER" id="PTHR11306:SF68">
    <property type="entry name" value="NPC INTRACELLULAR CHOLESTEROL TRANSPORTER 2"/>
    <property type="match status" value="1"/>
</dbReference>
<evidence type="ECO:0000256" key="3">
    <source>
        <dbReference type="ARBA" id="ARBA00021477"/>
    </source>
</evidence>
<evidence type="ECO:0000313" key="10">
    <source>
        <dbReference type="Ensembl" id="ENSATEP00000047517.2"/>
    </source>
</evidence>
<proteinExistence type="inferred from homology"/>
<evidence type="ECO:0000256" key="2">
    <source>
        <dbReference type="ARBA" id="ARBA00006370"/>
    </source>
</evidence>
<feature type="signal peptide" evidence="8">
    <location>
        <begin position="1"/>
        <end position="21"/>
    </location>
</feature>
<comment type="subcellular location">
    <subcellularLocation>
        <location evidence="1">Secreted</location>
    </subcellularLocation>
</comment>
<reference evidence="10" key="1">
    <citation type="submission" date="2021-04" db="EMBL/GenBank/DDBJ databases">
        <authorList>
            <consortium name="Wellcome Sanger Institute Data Sharing"/>
        </authorList>
    </citation>
    <scope>NUCLEOTIDE SEQUENCE [LARGE SCALE GENOMIC DNA]</scope>
</reference>
<dbReference type="AlphaFoldDB" id="A0A7N6ADZ9"/>
<evidence type="ECO:0000256" key="1">
    <source>
        <dbReference type="ARBA" id="ARBA00004613"/>
    </source>
</evidence>
<evidence type="ECO:0000256" key="8">
    <source>
        <dbReference type="SAM" id="SignalP"/>
    </source>
</evidence>
<evidence type="ECO:0000256" key="7">
    <source>
        <dbReference type="ARBA" id="ARBA00032516"/>
    </source>
</evidence>
<dbReference type="GO" id="GO:0032367">
    <property type="term" value="P:intracellular cholesterol transport"/>
    <property type="evidence" value="ECO:0007669"/>
    <property type="project" value="InterPro"/>
</dbReference>
<feature type="chain" id="PRO_5043321860" description="NPC intracellular cholesterol transporter 2" evidence="8">
    <location>
        <begin position="22"/>
        <end position="149"/>
    </location>
</feature>
<dbReference type="CDD" id="cd00916">
    <property type="entry name" value="Npc2_like"/>
    <property type="match status" value="1"/>
</dbReference>
<evidence type="ECO:0000259" key="9">
    <source>
        <dbReference type="SMART" id="SM00737"/>
    </source>
</evidence>
<dbReference type="Gene3D" id="2.60.40.770">
    <property type="match status" value="1"/>
</dbReference>
<reference evidence="10" key="3">
    <citation type="submission" date="2025-09" db="UniProtKB">
        <authorList>
            <consortium name="Ensembl"/>
        </authorList>
    </citation>
    <scope>IDENTIFICATION</scope>
</reference>
<keyword evidence="11" id="KW-1185">Reference proteome</keyword>
<dbReference type="GeneTree" id="ENSGT00390000006223"/>
<accession>A0A7N6ADZ9</accession>
<dbReference type="Pfam" id="PF02221">
    <property type="entry name" value="E1_DerP2_DerF2"/>
    <property type="match status" value="1"/>
</dbReference>
<dbReference type="InterPro" id="IPR003172">
    <property type="entry name" value="ML_dom"/>
</dbReference>
<protein>
    <recommendedName>
        <fullName evidence="3">NPC intracellular cholesterol transporter 2</fullName>
    </recommendedName>
    <alternativeName>
        <fullName evidence="7">Epididymal secretory protein E1</fullName>
    </alternativeName>
</protein>
<dbReference type="InterPro" id="IPR033916">
    <property type="entry name" value="ML_Npc2-like"/>
</dbReference>
<evidence type="ECO:0000256" key="5">
    <source>
        <dbReference type="ARBA" id="ARBA00022729"/>
    </source>
</evidence>
<dbReference type="PANTHER" id="PTHR11306">
    <property type="entry name" value="NIEMANN PICK TYPE C2 PROTEIN NPC2-RELATED"/>
    <property type="match status" value="1"/>
</dbReference>
<evidence type="ECO:0000313" key="11">
    <source>
        <dbReference type="Proteomes" id="UP000265040"/>
    </source>
</evidence>
<feature type="domain" description="MD-2-related lipid-recognition" evidence="9">
    <location>
        <begin position="24"/>
        <end position="145"/>
    </location>
</feature>
<reference evidence="10" key="2">
    <citation type="submission" date="2025-08" db="UniProtKB">
        <authorList>
            <consortium name="Ensembl"/>
        </authorList>
    </citation>
    <scope>IDENTIFICATION</scope>
</reference>
<dbReference type="FunFam" id="2.60.40.770:FF:000001">
    <property type="entry name" value="NPC intracellular cholesterol transporter 2"/>
    <property type="match status" value="1"/>
</dbReference>
<keyword evidence="5 8" id="KW-0732">Signal</keyword>
<dbReference type="GO" id="GO:0033344">
    <property type="term" value="P:cholesterol efflux"/>
    <property type="evidence" value="ECO:0007669"/>
    <property type="project" value="TreeGrafter"/>
</dbReference>